<evidence type="ECO:0000256" key="1">
    <source>
        <dbReference type="ARBA" id="ARBA00001970"/>
    </source>
</evidence>
<dbReference type="PROSITE" id="PS51405">
    <property type="entry name" value="HEME_HALOPEROXIDASE"/>
    <property type="match status" value="1"/>
</dbReference>
<evidence type="ECO:0000256" key="6">
    <source>
        <dbReference type="ARBA" id="ARBA00023004"/>
    </source>
</evidence>
<dbReference type="GO" id="GO:0046872">
    <property type="term" value="F:metal ion binding"/>
    <property type="evidence" value="ECO:0007669"/>
    <property type="project" value="UniProtKB-KW"/>
</dbReference>
<dbReference type="PANTHER" id="PTHR33577">
    <property type="entry name" value="STERIGMATOCYSTIN BIOSYNTHESIS PEROXIDASE STCC-RELATED"/>
    <property type="match status" value="1"/>
</dbReference>
<dbReference type="InterPro" id="IPR036851">
    <property type="entry name" value="Chloroperoxidase-like_sf"/>
</dbReference>
<dbReference type="Gene3D" id="1.10.489.10">
    <property type="entry name" value="Chloroperoxidase-like"/>
    <property type="match status" value="1"/>
</dbReference>
<evidence type="ECO:0000256" key="4">
    <source>
        <dbReference type="ARBA" id="ARBA00022723"/>
    </source>
</evidence>
<evidence type="ECO:0000256" key="5">
    <source>
        <dbReference type="ARBA" id="ARBA00023002"/>
    </source>
</evidence>
<dbReference type="SUPFAM" id="SSF47571">
    <property type="entry name" value="Cloroperoxidase"/>
    <property type="match status" value="2"/>
</dbReference>
<evidence type="ECO:0000256" key="7">
    <source>
        <dbReference type="ARBA" id="ARBA00025795"/>
    </source>
</evidence>
<comment type="similarity">
    <text evidence="7">Belongs to the chloroperoxidase family.</text>
</comment>
<sequence>MKASAQYALWLVPYAAAFPQYANLIARAAERAPYGEGRFGANGLVKEHFEWKAPGPDDLRAPCPVMNTLANHGFIPRNGRNITRDVFIEATNKAINLDRAFGGVTFDNGKKVNPNPNATFFDLDMLHTHGIIEHDGSLSRKDSFFDPTNPFDAETFDNYLSYLGNDTTINTTSQANARARQALDMSVLNPEFEITQPEIPVIVGENAMLLSIFGSPLENPVARRDWIEFFFRNERFPIMLGWTPPAVAINMPTMGALIQEMIGLSPSDVPLTFGKSTV</sequence>
<accession>A0A4T0W9D5</accession>
<evidence type="ECO:0000313" key="10">
    <source>
        <dbReference type="Proteomes" id="UP000305883"/>
    </source>
</evidence>
<dbReference type="AlphaFoldDB" id="A0A4T0W9D5"/>
<reference evidence="9 10" key="1">
    <citation type="journal article" date="2019" name="Genome Biol. Evol.">
        <title>Genomic Plasticity Mediated by Transposable Elements in the Plant Pathogenic Fungus Colletotrichum higginsianum.</title>
        <authorList>
            <person name="Tsushima A."/>
            <person name="Gan P."/>
            <person name="Kumakura N."/>
            <person name="Narusaka M."/>
            <person name="Takano Y."/>
            <person name="Narusaka Y."/>
            <person name="Shirasu K."/>
        </authorList>
    </citation>
    <scope>NUCLEOTIDE SEQUENCE [LARGE SCALE GENOMIC DNA]</scope>
    <source>
        <strain evidence="9 10">MAFF305635-RFP</strain>
    </source>
</reference>
<evidence type="ECO:0000259" key="8">
    <source>
        <dbReference type="PROSITE" id="PS51405"/>
    </source>
</evidence>
<dbReference type="OrthoDB" id="407298at2759"/>
<dbReference type="InterPro" id="IPR000028">
    <property type="entry name" value="Chloroperoxidase"/>
</dbReference>
<keyword evidence="5" id="KW-0560">Oxidoreductase</keyword>
<keyword evidence="4" id="KW-0479">Metal-binding</keyword>
<evidence type="ECO:0000313" key="9">
    <source>
        <dbReference type="EMBL" id="TID02020.1"/>
    </source>
</evidence>
<dbReference type="PANTHER" id="PTHR33577:SF9">
    <property type="entry name" value="PEROXIDASE STCC"/>
    <property type="match status" value="1"/>
</dbReference>
<comment type="caution">
    <text evidence="9">The sequence shown here is derived from an EMBL/GenBank/DDBJ whole genome shotgun (WGS) entry which is preliminary data.</text>
</comment>
<dbReference type="Proteomes" id="UP000305883">
    <property type="component" value="Unassembled WGS sequence"/>
</dbReference>
<organism evidence="9 10">
    <name type="scientific">Colletotrichum higginsianum</name>
    <dbReference type="NCBI Taxonomy" id="80884"/>
    <lineage>
        <taxon>Eukaryota</taxon>
        <taxon>Fungi</taxon>
        <taxon>Dikarya</taxon>
        <taxon>Ascomycota</taxon>
        <taxon>Pezizomycotina</taxon>
        <taxon>Sordariomycetes</taxon>
        <taxon>Hypocreomycetidae</taxon>
        <taxon>Glomerellales</taxon>
        <taxon>Glomerellaceae</taxon>
        <taxon>Colletotrichum</taxon>
        <taxon>Colletotrichum destructivum species complex</taxon>
    </lineage>
</organism>
<gene>
    <name evidence="9" type="ORF">CH35J_003553</name>
</gene>
<evidence type="ECO:0000256" key="3">
    <source>
        <dbReference type="ARBA" id="ARBA00022617"/>
    </source>
</evidence>
<dbReference type="GO" id="GO:0004601">
    <property type="term" value="F:peroxidase activity"/>
    <property type="evidence" value="ECO:0007669"/>
    <property type="project" value="UniProtKB-KW"/>
</dbReference>
<evidence type="ECO:0000256" key="2">
    <source>
        <dbReference type="ARBA" id="ARBA00022559"/>
    </source>
</evidence>
<dbReference type="Pfam" id="PF01328">
    <property type="entry name" value="Peroxidase_2"/>
    <property type="match status" value="1"/>
</dbReference>
<feature type="domain" description="Heme haloperoxidase family profile" evidence="8">
    <location>
        <begin position="47"/>
        <end position="263"/>
    </location>
</feature>
<dbReference type="EMBL" id="MWPZ01000003">
    <property type="protein sequence ID" value="TID02020.1"/>
    <property type="molecule type" value="Genomic_DNA"/>
</dbReference>
<protein>
    <submittedName>
        <fullName evidence="9">Putative sterigmatocystin biosynthesis peroxidase stcC</fullName>
    </submittedName>
</protein>
<keyword evidence="6" id="KW-0408">Iron</keyword>
<keyword evidence="3" id="KW-0349">Heme</keyword>
<comment type="cofactor">
    <cofactor evidence="1">
        <name>heme b</name>
        <dbReference type="ChEBI" id="CHEBI:60344"/>
    </cofactor>
</comment>
<proteinExistence type="inferred from homology"/>
<keyword evidence="2 9" id="KW-0575">Peroxidase</keyword>
<name>A0A4T0W9D5_9PEZI</name>